<sequence length="155" mass="17603">MVVRQSFVVAFSTGGTKRDVRPLWGTNRKLPIYWRSGNISWLNSVLPNGRMICSVRKVVPRLEQVSAPLTMQRDSHIWFRRWLLPQSRKSCRARGRTVKAYDLNVCGVQHSPFSLWNDELRGLPLGIEMEHSWCSNMGLPNGNLGDANCKGAEGH</sequence>
<evidence type="ECO:0000313" key="1">
    <source>
        <dbReference type="EMBL" id="KAI5337657.1"/>
    </source>
</evidence>
<dbReference type="AlphaFoldDB" id="A0AAD4Z8P4"/>
<proteinExistence type="predicted"/>
<evidence type="ECO:0000313" key="2">
    <source>
        <dbReference type="Proteomes" id="UP001054821"/>
    </source>
</evidence>
<organism evidence="1 2">
    <name type="scientific">Prunus dulcis</name>
    <name type="common">Almond</name>
    <name type="synonym">Amygdalus dulcis</name>
    <dbReference type="NCBI Taxonomy" id="3755"/>
    <lineage>
        <taxon>Eukaryota</taxon>
        <taxon>Viridiplantae</taxon>
        <taxon>Streptophyta</taxon>
        <taxon>Embryophyta</taxon>
        <taxon>Tracheophyta</taxon>
        <taxon>Spermatophyta</taxon>
        <taxon>Magnoliopsida</taxon>
        <taxon>eudicotyledons</taxon>
        <taxon>Gunneridae</taxon>
        <taxon>Pentapetalae</taxon>
        <taxon>rosids</taxon>
        <taxon>fabids</taxon>
        <taxon>Rosales</taxon>
        <taxon>Rosaceae</taxon>
        <taxon>Amygdaloideae</taxon>
        <taxon>Amygdaleae</taxon>
        <taxon>Prunus</taxon>
    </lineage>
</organism>
<name>A0AAD4Z8P4_PRUDU</name>
<dbReference type="EMBL" id="JAJFAZ020000003">
    <property type="protein sequence ID" value="KAI5337657.1"/>
    <property type="molecule type" value="Genomic_DNA"/>
</dbReference>
<gene>
    <name evidence="1" type="ORF">L3X38_016928</name>
</gene>
<comment type="caution">
    <text evidence="1">The sequence shown here is derived from an EMBL/GenBank/DDBJ whole genome shotgun (WGS) entry which is preliminary data.</text>
</comment>
<accession>A0AAD4Z8P4</accession>
<reference evidence="1 2" key="1">
    <citation type="journal article" date="2022" name="G3 (Bethesda)">
        <title>Whole-genome sequence and methylome profiling of the almond [Prunus dulcis (Mill.) D.A. Webb] cultivar 'Nonpareil'.</title>
        <authorList>
            <person name="D'Amico-Willman K.M."/>
            <person name="Ouma W.Z."/>
            <person name="Meulia T."/>
            <person name="Sideli G.M."/>
            <person name="Gradziel T.M."/>
            <person name="Fresnedo-Ramirez J."/>
        </authorList>
    </citation>
    <scope>NUCLEOTIDE SEQUENCE [LARGE SCALE GENOMIC DNA]</scope>
    <source>
        <strain evidence="1">Clone GOH B32 T37-40</strain>
    </source>
</reference>
<protein>
    <submittedName>
        <fullName evidence="1">Uncharacterized protein</fullName>
    </submittedName>
</protein>
<keyword evidence="2" id="KW-1185">Reference proteome</keyword>
<dbReference type="Proteomes" id="UP001054821">
    <property type="component" value="Chromosome 3"/>
</dbReference>